<dbReference type="EMBL" id="OC925713">
    <property type="protein sequence ID" value="CAD7656295.1"/>
    <property type="molecule type" value="Genomic_DNA"/>
</dbReference>
<keyword evidence="2" id="KW-1185">Reference proteome</keyword>
<accession>A0A7R9M9V0</accession>
<evidence type="ECO:0000313" key="2">
    <source>
        <dbReference type="Proteomes" id="UP000728032"/>
    </source>
</evidence>
<name>A0A7R9M9V0_9ACAR</name>
<dbReference type="EMBL" id="CAJPVJ010010888">
    <property type="protein sequence ID" value="CAG2173482.1"/>
    <property type="molecule type" value="Genomic_DNA"/>
</dbReference>
<protein>
    <submittedName>
        <fullName evidence="1">Uncharacterized protein</fullName>
    </submittedName>
</protein>
<proteinExistence type="predicted"/>
<sequence>MNNWKPIHDINMKNSVTGNSETYGLLIGMWLTPKPSTIALEKTVPIEHFIAPEVDESETIAGHPLEIWDQKRVNRRRVGGRRSSCPPYSSQSYLFSSFRRPFGRRGRALSPRKVREVETQIPLHSQPVLPEVRISPVVSDPIAHVSEGNAHETIIGSEIQLLNDLYGMLGIPDGIPDSARIRIDLVVVTSRRRLIAEEVDLIEVLLHESQAICFVPTHESQAIGFVPTLRETVETDLSADGVAEVQLLTEPGVQCVHKLLADVVFGVIGGELLPLPLRTAPAHRTYVDQTVAELDEVSAFDRQFHFRHIPQTEVDERLEFLFAHELRDRLRGQQRALLVGHQTVLSEHVVVSVDDCVRRLRAVLTRAAHLFRNLRQVGAAHQSYRHSRAKIFQELFHLWADPQSRWRQSAVDVEQHQCLRVVHRR</sequence>
<dbReference type="AlphaFoldDB" id="A0A7R9M9V0"/>
<dbReference type="Proteomes" id="UP000728032">
    <property type="component" value="Unassembled WGS sequence"/>
</dbReference>
<reference evidence="1" key="1">
    <citation type="submission" date="2020-11" db="EMBL/GenBank/DDBJ databases">
        <authorList>
            <person name="Tran Van P."/>
        </authorList>
    </citation>
    <scope>NUCLEOTIDE SEQUENCE</scope>
</reference>
<evidence type="ECO:0000313" key="1">
    <source>
        <dbReference type="EMBL" id="CAD7656295.1"/>
    </source>
</evidence>
<organism evidence="1">
    <name type="scientific">Oppiella nova</name>
    <dbReference type="NCBI Taxonomy" id="334625"/>
    <lineage>
        <taxon>Eukaryota</taxon>
        <taxon>Metazoa</taxon>
        <taxon>Ecdysozoa</taxon>
        <taxon>Arthropoda</taxon>
        <taxon>Chelicerata</taxon>
        <taxon>Arachnida</taxon>
        <taxon>Acari</taxon>
        <taxon>Acariformes</taxon>
        <taxon>Sarcoptiformes</taxon>
        <taxon>Oribatida</taxon>
        <taxon>Brachypylina</taxon>
        <taxon>Oppioidea</taxon>
        <taxon>Oppiidae</taxon>
        <taxon>Oppiella</taxon>
    </lineage>
</organism>
<gene>
    <name evidence="1" type="ORF">ONB1V03_LOCUS12934</name>
</gene>